<keyword evidence="1" id="KW-0812">Transmembrane</keyword>
<sequence length="338" mass="36131">MFRIVATGILAALFFSSTFVLNRAMSLEGGHWVWTAALRYVWMLLLLAVWFVATGKSSLALGAVRLYRRHWLFWTIAGSVGFGVFYALISFSASYAPGWVVAATWQMTILATPVVLLLFGRRVSLKALLLTLIVFAGVLCINVEQAGSLPLHEVLLGALPVLGAAFAYPFGNQLVWEAREAVHAAAPAGNPDTSQAAAPSGGHNLLLRLRRRIPAMDDPAMQDSMCRVLLLTLGSLPLWIILVGVFAPSLPSEGQVMKTLLVAVFPGVAATSLFLSARHMARSPSQLAAADCTQAMEVVFSLAGEAILLGGVLPHALGWTGIALTLLGLVLYLKVQNA</sequence>
<keyword evidence="1" id="KW-0472">Membrane</keyword>
<proteinExistence type="predicted"/>
<evidence type="ECO:0000313" key="2">
    <source>
        <dbReference type="EMBL" id="GFM32212.1"/>
    </source>
</evidence>
<feature type="transmembrane region" description="Helical" evidence="1">
    <location>
        <begin position="154"/>
        <end position="171"/>
    </location>
</feature>
<keyword evidence="3" id="KW-1185">Reference proteome</keyword>
<feature type="transmembrane region" description="Helical" evidence="1">
    <location>
        <begin position="127"/>
        <end position="148"/>
    </location>
</feature>
<gene>
    <name evidence="2" type="ORF">DSM101010T_05770</name>
</gene>
<reference evidence="2 3" key="1">
    <citation type="submission" date="2020-05" db="EMBL/GenBank/DDBJ databases">
        <title>Draft genome sequence of Desulfovibrio sp. strain HN2T.</title>
        <authorList>
            <person name="Ueno A."/>
            <person name="Tamazawa S."/>
            <person name="Tamamura S."/>
            <person name="Murakami T."/>
            <person name="Kiyama T."/>
            <person name="Inomata H."/>
            <person name="Amano Y."/>
            <person name="Miyakawa K."/>
            <person name="Tamaki H."/>
            <person name="Naganuma T."/>
            <person name="Kaneko K."/>
        </authorList>
    </citation>
    <scope>NUCLEOTIDE SEQUENCE [LARGE SCALE GENOMIC DNA]</scope>
    <source>
        <strain evidence="2 3">HN2</strain>
    </source>
</reference>
<protein>
    <submittedName>
        <fullName evidence="2">Membrane protein</fullName>
    </submittedName>
</protein>
<feature type="transmembrane region" description="Helical" evidence="1">
    <location>
        <begin position="256"/>
        <end position="275"/>
    </location>
</feature>
<accession>A0A7J0BG83</accession>
<feature type="transmembrane region" description="Helical" evidence="1">
    <location>
        <begin position="99"/>
        <end position="120"/>
    </location>
</feature>
<dbReference type="RefSeq" id="WP_174403890.1">
    <property type="nucleotide sequence ID" value="NZ_BLVO01000004.1"/>
</dbReference>
<feature type="transmembrane region" description="Helical" evidence="1">
    <location>
        <begin position="228"/>
        <end position="250"/>
    </location>
</feature>
<feature type="transmembrane region" description="Helical" evidence="1">
    <location>
        <begin position="287"/>
        <end position="310"/>
    </location>
</feature>
<dbReference type="Pfam" id="PF13536">
    <property type="entry name" value="EmrE"/>
    <property type="match status" value="1"/>
</dbReference>
<evidence type="ECO:0000313" key="3">
    <source>
        <dbReference type="Proteomes" id="UP000503840"/>
    </source>
</evidence>
<keyword evidence="1" id="KW-1133">Transmembrane helix</keyword>
<comment type="caution">
    <text evidence="2">The sequence shown here is derived from an EMBL/GenBank/DDBJ whole genome shotgun (WGS) entry which is preliminary data.</text>
</comment>
<dbReference type="AlphaFoldDB" id="A0A7J0BG83"/>
<organism evidence="2 3">
    <name type="scientific">Desulfovibrio subterraneus</name>
    <dbReference type="NCBI Taxonomy" id="2718620"/>
    <lineage>
        <taxon>Bacteria</taxon>
        <taxon>Pseudomonadati</taxon>
        <taxon>Thermodesulfobacteriota</taxon>
        <taxon>Desulfovibrionia</taxon>
        <taxon>Desulfovibrionales</taxon>
        <taxon>Desulfovibrionaceae</taxon>
        <taxon>Desulfovibrio</taxon>
    </lineage>
</organism>
<name>A0A7J0BG83_9BACT</name>
<feature type="transmembrane region" description="Helical" evidence="1">
    <location>
        <begin position="72"/>
        <end position="93"/>
    </location>
</feature>
<evidence type="ECO:0000256" key="1">
    <source>
        <dbReference type="SAM" id="Phobius"/>
    </source>
</evidence>
<dbReference type="Proteomes" id="UP000503840">
    <property type="component" value="Unassembled WGS sequence"/>
</dbReference>
<dbReference type="EMBL" id="BLVO01000004">
    <property type="protein sequence ID" value="GFM32212.1"/>
    <property type="molecule type" value="Genomic_DNA"/>
</dbReference>
<dbReference type="InterPro" id="IPR032713">
    <property type="entry name" value="EmrE"/>
</dbReference>